<evidence type="ECO:0000256" key="1">
    <source>
        <dbReference type="ARBA" id="ARBA00004589"/>
    </source>
</evidence>
<dbReference type="InterPro" id="IPR031424">
    <property type="entry name" value="QVR-like"/>
</dbReference>
<evidence type="ECO:0000256" key="9">
    <source>
        <dbReference type="SAM" id="SignalP"/>
    </source>
</evidence>
<dbReference type="GO" id="GO:0098552">
    <property type="term" value="C:side of membrane"/>
    <property type="evidence" value="ECO:0007669"/>
    <property type="project" value="UniProtKB-KW"/>
</dbReference>
<dbReference type="InterPro" id="IPR045860">
    <property type="entry name" value="Snake_toxin-like_sf"/>
</dbReference>
<dbReference type="AlphaFoldDB" id="A0A7M7IP59"/>
<dbReference type="GeneID" id="100122450"/>
<dbReference type="EnsemblMetazoa" id="XM_016982676">
    <property type="protein sequence ID" value="XP_016838165"/>
    <property type="gene ID" value="LOC100122450"/>
</dbReference>
<feature type="signal peptide" evidence="9">
    <location>
        <begin position="1"/>
        <end position="30"/>
    </location>
</feature>
<dbReference type="PANTHER" id="PTHR33562">
    <property type="entry name" value="ATILLA, ISOFORM B-RELATED-RELATED"/>
    <property type="match status" value="1"/>
</dbReference>
<evidence type="ECO:0000256" key="6">
    <source>
        <dbReference type="ARBA" id="ARBA00023136"/>
    </source>
</evidence>
<dbReference type="InterPro" id="IPR050975">
    <property type="entry name" value="Sleep_regulator"/>
</dbReference>
<dbReference type="OrthoDB" id="8188641at2759"/>
<keyword evidence="11" id="KW-1185">Reference proteome</keyword>
<dbReference type="CDD" id="cd23590">
    <property type="entry name" value="TFP_LU_ECD_Bou"/>
    <property type="match status" value="1"/>
</dbReference>
<evidence type="ECO:0000256" key="3">
    <source>
        <dbReference type="ARBA" id="ARBA00022692"/>
    </source>
</evidence>
<proteinExistence type="predicted"/>
<organism evidence="10 11">
    <name type="scientific">Nasonia vitripennis</name>
    <name type="common">Parasitic wasp</name>
    <dbReference type="NCBI Taxonomy" id="7425"/>
    <lineage>
        <taxon>Eukaryota</taxon>
        <taxon>Metazoa</taxon>
        <taxon>Ecdysozoa</taxon>
        <taxon>Arthropoda</taxon>
        <taxon>Hexapoda</taxon>
        <taxon>Insecta</taxon>
        <taxon>Pterygota</taxon>
        <taxon>Neoptera</taxon>
        <taxon>Endopterygota</taxon>
        <taxon>Hymenoptera</taxon>
        <taxon>Apocrita</taxon>
        <taxon>Proctotrupomorpha</taxon>
        <taxon>Chalcidoidea</taxon>
        <taxon>Pteromalidae</taxon>
        <taxon>Pteromalinae</taxon>
        <taxon>Nasonia</taxon>
    </lineage>
</organism>
<sequence>MDLSSSRCTRGIFALLLLLQLALTFQTAHGFECYRCMSTNSSRPFLCNEFLTHGYDIEPESCDDVYGAKYCVKHIGRFEVLTLDCYQCTSAEEWKCENPELVTNYLQPRNCNHVFEAQYCVKTVGRYGGGIGTKRFCSSVDLGNYCDYVKQPGDKLTYRTCVFTCDTNGCNPAPDLKPSKLVNSFLAVVSFGFAIFRR</sequence>
<evidence type="ECO:0000256" key="5">
    <source>
        <dbReference type="ARBA" id="ARBA00022989"/>
    </source>
</evidence>
<protein>
    <recommendedName>
        <fullName evidence="12">Protein sleepless</fullName>
    </recommendedName>
</protein>
<dbReference type="Proteomes" id="UP000002358">
    <property type="component" value="Chromosome 2"/>
</dbReference>
<evidence type="ECO:0000256" key="4">
    <source>
        <dbReference type="ARBA" id="ARBA00022729"/>
    </source>
</evidence>
<evidence type="ECO:0000313" key="10">
    <source>
        <dbReference type="EnsemblMetazoa" id="XP_016838165"/>
    </source>
</evidence>
<name>A0A7M7IP59_NASVI</name>
<evidence type="ECO:0000256" key="2">
    <source>
        <dbReference type="ARBA" id="ARBA00022622"/>
    </source>
</evidence>
<dbReference type="GO" id="GO:0030431">
    <property type="term" value="P:sleep"/>
    <property type="evidence" value="ECO:0007669"/>
    <property type="project" value="InterPro"/>
</dbReference>
<evidence type="ECO:0000256" key="7">
    <source>
        <dbReference type="ARBA" id="ARBA00023180"/>
    </source>
</evidence>
<evidence type="ECO:0000313" key="11">
    <source>
        <dbReference type="Proteomes" id="UP000002358"/>
    </source>
</evidence>
<dbReference type="KEGG" id="nvi:100122450"/>
<dbReference type="Pfam" id="PF17064">
    <property type="entry name" value="QVR"/>
    <property type="match status" value="1"/>
</dbReference>
<comment type="subcellular location">
    <subcellularLocation>
        <location evidence="1">Membrane</location>
        <topology evidence="1">Lipid-anchor</topology>
        <topology evidence="1">GPI-anchor</topology>
    </subcellularLocation>
</comment>
<keyword evidence="8" id="KW-0449">Lipoprotein</keyword>
<keyword evidence="7" id="KW-0325">Glycoprotein</keyword>
<keyword evidence="2" id="KW-0336">GPI-anchor</keyword>
<dbReference type="RefSeq" id="XP_016838165.1">
    <property type="nucleotide sequence ID" value="XM_016982676.2"/>
</dbReference>
<dbReference type="PANTHER" id="PTHR33562:SF18">
    <property type="entry name" value="BOUDIN-RELATED"/>
    <property type="match status" value="1"/>
</dbReference>
<dbReference type="SUPFAM" id="SSF57302">
    <property type="entry name" value="Snake toxin-like"/>
    <property type="match status" value="1"/>
</dbReference>
<keyword evidence="3" id="KW-0812">Transmembrane</keyword>
<dbReference type="CTD" id="31644"/>
<reference evidence="10" key="1">
    <citation type="submission" date="2021-01" db="UniProtKB">
        <authorList>
            <consortium name="EnsemblMetazoa"/>
        </authorList>
    </citation>
    <scope>IDENTIFICATION</scope>
</reference>
<feature type="chain" id="PRO_5029486050" description="Protein sleepless" evidence="9">
    <location>
        <begin position="31"/>
        <end position="198"/>
    </location>
</feature>
<keyword evidence="4 9" id="KW-0732">Signal</keyword>
<dbReference type="GO" id="GO:0032222">
    <property type="term" value="P:regulation of synaptic transmission, cholinergic"/>
    <property type="evidence" value="ECO:0007669"/>
    <property type="project" value="InterPro"/>
</dbReference>
<dbReference type="FunCoup" id="A0A7M7IP59">
    <property type="interactions" value="5"/>
</dbReference>
<evidence type="ECO:0008006" key="12">
    <source>
        <dbReference type="Google" id="ProtNLM"/>
    </source>
</evidence>
<keyword evidence="5" id="KW-1133">Transmembrane helix</keyword>
<accession>A0A7M7IP59</accession>
<keyword evidence="6" id="KW-0472">Membrane</keyword>
<dbReference type="InParanoid" id="A0A7M7IP59"/>
<evidence type="ECO:0000256" key="8">
    <source>
        <dbReference type="ARBA" id="ARBA00023288"/>
    </source>
</evidence>